<dbReference type="Pfam" id="PF00561">
    <property type="entry name" value="Abhydrolase_1"/>
    <property type="match status" value="1"/>
</dbReference>
<feature type="domain" description="AB hydrolase-1" evidence="1">
    <location>
        <begin position="44"/>
        <end position="274"/>
    </location>
</feature>
<dbReference type="PANTHER" id="PTHR43433">
    <property type="entry name" value="HYDROLASE, ALPHA/BETA FOLD FAMILY PROTEIN"/>
    <property type="match status" value="1"/>
</dbReference>
<dbReference type="GO" id="GO:0016787">
    <property type="term" value="F:hydrolase activity"/>
    <property type="evidence" value="ECO:0007669"/>
    <property type="project" value="UniProtKB-KW"/>
</dbReference>
<dbReference type="PANTHER" id="PTHR43433:SF5">
    <property type="entry name" value="AB HYDROLASE-1 DOMAIN-CONTAINING PROTEIN"/>
    <property type="match status" value="1"/>
</dbReference>
<dbReference type="InterPro" id="IPR050471">
    <property type="entry name" value="AB_hydrolase"/>
</dbReference>
<evidence type="ECO:0000313" key="3">
    <source>
        <dbReference type="Proteomes" id="UP000516052"/>
    </source>
</evidence>
<sequence>MDVTGTAGETEKLGNSTWQTVPTRMISAGGVDFAYRELGSGGTPVVFLTHLAAVLDNWDPRVIDGIAASRRVITFGNRGIGASTGKTPTTVEEMAEDAVTFIRALGLEEVDLIGFSLGGMVAQAVVEKHPGLVRRLILAGTSPAGGTGLDKVARLTFYDIFRGAFTRQDPKQFMFFPRSSAGKRAGKAFLARLGERKVDRDKEISVPSFRAQLKAIKRWGKRPAADLSVVRQPVLAINGDADRIVPSRNTEELGRRLPDCEVVLYPQSGHGAIFQFHEDFVRRAVRFLS</sequence>
<reference evidence="2 3" key="1">
    <citation type="submission" date="2020-08" db="EMBL/GenBank/DDBJ databases">
        <title>A novel species.</title>
        <authorList>
            <person name="Gao J."/>
        </authorList>
    </citation>
    <scope>NUCLEOTIDE SEQUENCE [LARGE SCALE GENOMIC DNA]</scope>
    <source>
        <strain evidence="2 3">CRXT-G-22</strain>
    </source>
</reference>
<accession>A0A7H0ITV0</accession>
<dbReference type="SUPFAM" id="SSF53474">
    <property type="entry name" value="alpha/beta-Hydrolases"/>
    <property type="match status" value="1"/>
</dbReference>
<dbReference type="Gene3D" id="3.40.50.1820">
    <property type="entry name" value="alpha/beta hydrolase"/>
    <property type="match status" value="1"/>
</dbReference>
<protein>
    <submittedName>
        <fullName evidence="2">Alpha/beta hydrolase</fullName>
    </submittedName>
</protein>
<dbReference type="AlphaFoldDB" id="A0A7H0ITV0"/>
<name>A0A7H0ITV0_9ACTN</name>
<organism evidence="2 3">
    <name type="scientific">Streptomyces roseirectus</name>
    <dbReference type="NCBI Taxonomy" id="2768066"/>
    <lineage>
        <taxon>Bacteria</taxon>
        <taxon>Bacillati</taxon>
        <taxon>Actinomycetota</taxon>
        <taxon>Actinomycetes</taxon>
        <taxon>Kitasatosporales</taxon>
        <taxon>Streptomycetaceae</taxon>
        <taxon>Streptomyces</taxon>
    </lineage>
</organism>
<keyword evidence="2" id="KW-0378">Hydrolase</keyword>
<dbReference type="InterPro" id="IPR000073">
    <property type="entry name" value="AB_hydrolase_1"/>
</dbReference>
<gene>
    <name evidence="2" type="ORF">IAG44_42850</name>
</gene>
<dbReference type="PRINTS" id="PR00111">
    <property type="entry name" value="ABHYDROLASE"/>
</dbReference>
<proteinExistence type="predicted"/>
<keyword evidence="3" id="KW-1185">Reference proteome</keyword>
<dbReference type="KEGG" id="sroi:IAG44_42850"/>
<evidence type="ECO:0000259" key="1">
    <source>
        <dbReference type="Pfam" id="PF00561"/>
    </source>
</evidence>
<dbReference type="EMBL" id="CP060828">
    <property type="protein sequence ID" value="QNP76216.1"/>
    <property type="molecule type" value="Genomic_DNA"/>
</dbReference>
<dbReference type="InterPro" id="IPR029058">
    <property type="entry name" value="AB_hydrolase_fold"/>
</dbReference>
<evidence type="ECO:0000313" key="2">
    <source>
        <dbReference type="EMBL" id="QNP76216.1"/>
    </source>
</evidence>
<dbReference type="Proteomes" id="UP000516052">
    <property type="component" value="Chromosome"/>
</dbReference>